<dbReference type="Proteomes" id="UP000434172">
    <property type="component" value="Unassembled WGS sequence"/>
</dbReference>
<protein>
    <submittedName>
        <fullName evidence="2">Uncharacterized protein</fullName>
    </submittedName>
</protein>
<accession>A0A8H3WPM9</accession>
<organism evidence="2 3">
    <name type="scientific">Colletotrichum asianum</name>
    <dbReference type="NCBI Taxonomy" id="702518"/>
    <lineage>
        <taxon>Eukaryota</taxon>
        <taxon>Fungi</taxon>
        <taxon>Dikarya</taxon>
        <taxon>Ascomycota</taxon>
        <taxon>Pezizomycotina</taxon>
        <taxon>Sordariomycetes</taxon>
        <taxon>Hypocreomycetidae</taxon>
        <taxon>Glomerellales</taxon>
        <taxon>Glomerellaceae</taxon>
        <taxon>Colletotrichum</taxon>
        <taxon>Colletotrichum gloeosporioides species complex</taxon>
    </lineage>
</organism>
<reference evidence="2 3" key="1">
    <citation type="submission" date="2019-12" db="EMBL/GenBank/DDBJ databases">
        <title>A genome sequence resource for the geographically widespread anthracnose pathogen Colletotrichum asianum.</title>
        <authorList>
            <person name="Meng Y."/>
        </authorList>
    </citation>
    <scope>NUCLEOTIDE SEQUENCE [LARGE SCALE GENOMIC DNA]</scope>
    <source>
        <strain evidence="2 3">ICMP 18580</strain>
    </source>
</reference>
<dbReference type="AlphaFoldDB" id="A0A8H3WPM9"/>
<keyword evidence="3" id="KW-1185">Reference proteome</keyword>
<evidence type="ECO:0000313" key="3">
    <source>
        <dbReference type="Proteomes" id="UP000434172"/>
    </source>
</evidence>
<feature type="compositionally biased region" description="Polar residues" evidence="1">
    <location>
        <begin position="123"/>
        <end position="136"/>
    </location>
</feature>
<proteinExistence type="predicted"/>
<evidence type="ECO:0000256" key="1">
    <source>
        <dbReference type="SAM" id="MobiDB-lite"/>
    </source>
</evidence>
<comment type="caution">
    <text evidence="2">The sequence shown here is derived from an EMBL/GenBank/DDBJ whole genome shotgun (WGS) entry which is preliminary data.</text>
</comment>
<gene>
    <name evidence="2" type="ORF">GQ607_002349</name>
</gene>
<name>A0A8H3WPM9_9PEZI</name>
<feature type="region of interest" description="Disordered" evidence="1">
    <location>
        <begin position="123"/>
        <end position="151"/>
    </location>
</feature>
<evidence type="ECO:0000313" key="2">
    <source>
        <dbReference type="EMBL" id="KAF0330470.1"/>
    </source>
</evidence>
<sequence length="202" mass="22498">MSRLCPQVSWTGIHVNSSPPWPSIVARLETLPHRRTDNNNQWKFAHFQRPSCDQIADQTETREFLVVRATRKSGVCQGSTRACREKKKFVWSGADRVAGKNRGSGAKTQINWNKARSRDIVRLSTSPTSPRDQQPSVGDRPAAEKSLQSPGLLIRFRGNGEAGGRAPSMHWLDETPIGRCGQDPYGCVSLASLRRLRLQPLG</sequence>
<dbReference type="EMBL" id="WOWK01000007">
    <property type="protein sequence ID" value="KAF0330470.1"/>
    <property type="molecule type" value="Genomic_DNA"/>
</dbReference>